<evidence type="ECO:0000256" key="1">
    <source>
        <dbReference type="SAM" id="MobiDB-lite"/>
    </source>
</evidence>
<dbReference type="Proteomes" id="UP001632037">
    <property type="component" value="Unassembled WGS sequence"/>
</dbReference>
<comment type="caution">
    <text evidence="2">The sequence shown here is derived from an EMBL/GenBank/DDBJ whole genome shotgun (WGS) entry which is preliminary data.</text>
</comment>
<evidence type="ECO:0000313" key="2">
    <source>
        <dbReference type="EMBL" id="KAL3667754.1"/>
    </source>
</evidence>
<feature type="region of interest" description="Disordered" evidence="1">
    <location>
        <begin position="1"/>
        <end position="53"/>
    </location>
</feature>
<organism evidence="2 3">
    <name type="scientific">Phytophthora oleae</name>
    <dbReference type="NCBI Taxonomy" id="2107226"/>
    <lineage>
        <taxon>Eukaryota</taxon>
        <taxon>Sar</taxon>
        <taxon>Stramenopiles</taxon>
        <taxon>Oomycota</taxon>
        <taxon>Peronosporomycetes</taxon>
        <taxon>Peronosporales</taxon>
        <taxon>Peronosporaceae</taxon>
        <taxon>Phytophthora</taxon>
    </lineage>
</organism>
<proteinExistence type="predicted"/>
<evidence type="ECO:0000313" key="3">
    <source>
        <dbReference type="Proteomes" id="UP001632037"/>
    </source>
</evidence>
<reference evidence="2 3" key="1">
    <citation type="submission" date="2024-09" db="EMBL/GenBank/DDBJ databases">
        <title>Genome sequencing and assembly of Phytophthora oleae, isolate VK10A, causative agent of rot of olive drupes.</title>
        <authorList>
            <person name="Conti Taguali S."/>
            <person name="Riolo M."/>
            <person name="La Spada F."/>
            <person name="Cacciola S.O."/>
            <person name="Dionisio G."/>
        </authorList>
    </citation>
    <scope>NUCLEOTIDE SEQUENCE [LARGE SCALE GENOMIC DNA]</scope>
    <source>
        <strain evidence="2 3">VK10A</strain>
    </source>
</reference>
<accession>A0ABD3FN54</accession>
<gene>
    <name evidence="2" type="ORF">V7S43_007307</name>
</gene>
<feature type="compositionally biased region" description="Basic and acidic residues" evidence="1">
    <location>
        <begin position="29"/>
        <end position="42"/>
    </location>
</feature>
<keyword evidence="3" id="KW-1185">Reference proteome</keyword>
<sequence length="53" mass="5640">MRSLTESLLGGEVVDDPSSDTRITVPFVDDPKPADEGFRSDGDYIGVDNDAAP</sequence>
<protein>
    <submittedName>
        <fullName evidence="2">Uncharacterized protein</fullName>
    </submittedName>
</protein>
<dbReference type="EMBL" id="JBIMZQ010000013">
    <property type="protein sequence ID" value="KAL3667754.1"/>
    <property type="molecule type" value="Genomic_DNA"/>
</dbReference>
<dbReference type="AlphaFoldDB" id="A0ABD3FN54"/>
<name>A0ABD3FN54_9STRA</name>